<reference evidence="4 5" key="1">
    <citation type="submission" date="2019-03" db="EMBL/GenBank/DDBJ databases">
        <title>Genomic Encyclopedia of Type Strains, Phase III (KMG-III): the genomes of soil and plant-associated and newly described type strains.</title>
        <authorList>
            <person name="Whitman W."/>
        </authorList>
    </citation>
    <scope>NUCLEOTIDE SEQUENCE [LARGE SCALE GENOMIC DNA]</scope>
    <source>
        <strain evidence="4 5">LMG 29544</strain>
    </source>
</reference>
<dbReference type="InterPro" id="IPR050595">
    <property type="entry name" value="Bact_response_regulator"/>
</dbReference>
<dbReference type="PANTHER" id="PTHR44591:SF25">
    <property type="entry name" value="CHEMOTAXIS TWO-COMPONENT RESPONSE REGULATOR"/>
    <property type="match status" value="1"/>
</dbReference>
<evidence type="ECO:0000313" key="4">
    <source>
        <dbReference type="EMBL" id="TDY44501.1"/>
    </source>
</evidence>
<dbReference type="OrthoDB" id="8964771at2"/>
<gene>
    <name evidence="4" type="ORF">BX592_116149</name>
</gene>
<dbReference type="PANTHER" id="PTHR44591">
    <property type="entry name" value="STRESS RESPONSE REGULATOR PROTEIN 1"/>
    <property type="match status" value="1"/>
</dbReference>
<dbReference type="SMART" id="SM00448">
    <property type="entry name" value="REC"/>
    <property type="match status" value="1"/>
</dbReference>
<name>A0A4R8LK33_9BURK</name>
<dbReference type="EMBL" id="SORE01000016">
    <property type="protein sequence ID" value="TDY44501.1"/>
    <property type="molecule type" value="Genomic_DNA"/>
</dbReference>
<dbReference type="PROSITE" id="PS50110">
    <property type="entry name" value="RESPONSE_REGULATORY"/>
    <property type="match status" value="1"/>
</dbReference>
<protein>
    <submittedName>
        <fullName evidence="4">Response regulator receiver domain-containing protein</fullName>
    </submittedName>
</protein>
<keyword evidence="1 2" id="KW-0597">Phosphoprotein</keyword>
<evidence type="ECO:0000256" key="1">
    <source>
        <dbReference type="ARBA" id="ARBA00022553"/>
    </source>
</evidence>
<evidence type="ECO:0000259" key="3">
    <source>
        <dbReference type="PROSITE" id="PS50110"/>
    </source>
</evidence>
<feature type="domain" description="Response regulatory" evidence="3">
    <location>
        <begin position="43"/>
        <end position="157"/>
    </location>
</feature>
<dbReference type="GO" id="GO:0000160">
    <property type="term" value="P:phosphorelay signal transduction system"/>
    <property type="evidence" value="ECO:0007669"/>
    <property type="project" value="InterPro"/>
</dbReference>
<proteinExistence type="predicted"/>
<dbReference type="SUPFAM" id="SSF52172">
    <property type="entry name" value="CheY-like"/>
    <property type="match status" value="1"/>
</dbReference>
<evidence type="ECO:0000313" key="5">
    <source>
        <dbReference type="Proteomes" id="UP000295509"/>
    </source>
</evidence>
<dbReference type="Pfam" id="PF00072">
    <property type="entry name" value="Response_reg"/>
    <property type="match status" value="1"/>
</dbReference>
<evidence type="ECO:0000256" key="2">
    <source>
        <dbReference type="PROSITE-ProRule" id="PRU00169"/>
    </source>
</evidence>
<dbReference type="Gene3D" id="3.40.50.2300">
    <property type="match status" value="1"/>
</dbReference>
<dbReference type="Proteomes" id="UP000295509">
    <property type="component" value="Unassembled WGS sequence"/>
</dbReference>
<organism evidence="4 5">
    <name type="scientific">Paraburkholderia rhizosphaerae</name>
    <dbReference type="NCBI Taxonomy" id="480658"/>
    <lineage>
        <taxon>Bacteria</taxon>
        <taxon>Pseudomonadati</taxon>
        <taxon>Pseudomonadota</taxon>
        <taxon>Betaproteobacteria</taxon>
        <taxon>Burkholderiales</taxon>
        <taxon>Burkholderiaceae</taxon>
        <taxon>Paraburkholderia</taxon>
    </lineage>
</organism>
<sequence>MICGPHPAIYSLESKRENGTAWIRKLAELFFKLRVRRVDTSHLVSIVDDDDAVRLATASLVRSFGWDVNDFASAEAYLSSGRIDETSFLISDIRMPGMSGIELHDCLLKQGHAPPTIFITAFPTAFLHAQTQAQGALALLEKPVDANVIAHWLTTALGSP</sequence>
<comment type="caution">
    <text evidence="4">The sequence shown here is derived from an EMBL/GenBank/DDBJ whole genome shotgun (WGS) entry which is preliminary data.</text>
</comment>
<dbReference type="AlphaFoldDB" id="A0A4R8LK33"/>
<keyword evidence="5" id="KW-1185">Reference proteome</keyword>
<feature type="modified residue" description="4-aspartylphosphate" evidence="2">
    <location>
        <position position="92"/>
    </location>
</feature>
<accession>A0A4R8LK33</accession>
<dbReference type="InterPro" id="IPR001789">
    <property type="entry name" value="Sig_transdc_resp-reg_receiver"/>
</dbReference>
<dbReference type="InterPro" id="IPR011006">
    <property type="entry name" value="CheY-like_superfamily"/>
</dbReference>